<accession>A0A5E7CA58</accession>
<keyword evidence="1" id="KW-0732">Signal</keyword>
<feature type="chain" id="PRO_5022850984" evidence="1">
    <location>
        <begin position="31"/>
        <end position="145"/>
    </location>
</feature>
<gene>
    <name evidence="2" type="ORF">PS691_02633</name>
</gene>
<dbReference type="AlphaFoldDB" id="A0A5E7CA58"/>
<reference evidence="2 3" key="1">
    <citation type="submission" date="2019-09" db="EMBL/GenBank/DDBJ databases">
        <authorList>
            <person name="Chandra G."/>
            <person name="Truman W A."/>
        </authorList>
    </citation>
    <scope>NUCLEOTIDE SEQUENCE [LARGE SCALE GENOMIC DNA]</scope>
    <source>
        <strain evidence="2">PS691</strain>
    </source>
</reference>
<organism evidence="2 3">
    <name type="scientific">Pseudomonas fluorescens</name>
    <dbReference type="NCBI Taxonomy" id="294"/>
    <lineage>
        <taxon>Bacteria</taxon>
        <taxon>Pseudomonadati</taxon>
        <taxon>Pseudomonadota</taxon>
        <taxon>Gammaproteobacteria</taxon>
        <taxon>Pseudomonadales</taxon>
        <taxon>Pseudomonadaceae</taxon>
        <taxon>Pseudomonas</taxon>
    </lineage>
</organism>
<evidence type="ECO:0000313" key="2">
    <source>
        <dbReference type="EMBL" id="VVO01061.1"/>
    </source>
</evidence>
<proteinExistence type="predicted"/>
<name>A0A5E7CA58_PSEFL</name>
<evidence type="ECO:0000313" key="3">
    <source>
        <dbReference type="Proteomes" id="UP000337909"/>
    </source>
</evidence>
<evidence type="ECO:0000256" key="1">
    <source>
        <dbReference type="SAM" id="SignalP"/>
    </source>
</evidence>
<sequence precursor="true">MPDLHPCCKPIARFTTVLLTSLLASTAYGAAPSTFPDSAASDPAKLGWMVGSPPPADRTVRFEDGSYFQFPAMRWSVSNFRQLMPTINVSRGSGSPVALPRALRKDLDEVSFVPLGATQAMTWEQSLAATYTDGIVVLHPRQHRL</sequence>
<protein>
    <submittedName>
        <fullName evidence="2">Uncharacterized protein</fullName>
    </submittedName>
</protein>
<dbReference type="Proteomes" id="UP000337909">
    <property type="component" value="Unassembled WGS sequence"/>
</dbReference>
<feature type="signal peptide" evidence="1">
    <location>
        <begin position="1"/>
        <end position="30"/>
    </location>
</feature>
<dbReference type="EMBL" id="CABVHQ010000023">
    <property type="protein sequence ID" value="VVO01061.1"/>
    <property type="molecule type" value="Genomic_DNA"/>
</dbReference>